<dbReference type="InterPro" id="IPR006140">
    <property type="entry name" value="D-isomer_DH_NAD-bd"/>
</dbReference>
<evidence type="ECO:0000259" key="1">
    <source>
        <dbReference type="Pfam" id="PF02826"/>
    </source>
</evidence>
<dbReference type="EMBL" id="CP046640">
    <property type="protein sequence ID" value="QTL97785.1"/>
    <property type="molecule type" value="Genomic_DNA"/>
</dbReference>
<dbReference type="AlphaFoldDB" id="A0A8A7KCH2"/>
<accession>A0A8A7KCH2</accession>
<evidence type="ECO:0000313" key="3">
    <source>
        <dbReference type="Proteomes" id="UP000665020"/>
    </source>
</evidence>
<dbReference type="SUPFAM" id="SSF51735">
    <property type="entry name" value="NAD(P)-binding Rossmann-fold domains"/>
    <property type="match status" value="1"/>
</dbReference>
<evidence type="ECO:0000313" key="2">
    <source>
        <dbReference type="EMBL" id="QTL97785.1"/>
    </source>
</evidence>
<dbReference type="Pfam" id="PF02826">
    <property type="entry name" value="2-Hacid_dh_C"/>
    <property type="match status" value="1"/>
</dbReference>
<name>A0A8A7KCH2_9FIRM</name>
<organism evidence="2 3">
    <name type="scientific">Iocasia fonsfrigidae</name>
    <dbReference type="NCBI Taxonomy" id="2682810"/>
    <lineage>
        <taxon>Bacteria</taxon>
        <taxon>Bacillati</taxon>
        <taxon>Bacillota</taxon>
        <taxon>Clostridia</taxon>
        <taxon>Halanaerobiales</taxon>
        <taxon>Halanaerobiaceae</taxon>
        <taxon>Iocasia</taxon>
    </lineage>
</organism>
<gene>
    <name evidence="2" type="ORF">GM661_07180</name>
</gene>
<dbReference type="Proteomes" id="UP000665020">
    <property type="component" value="Chromosome"/>
</dbReference>
<keyword evidence="3" id="KW-1185">Reference proteome</keyword>
<protein>
    <recommendedName>
        <fullName evidence="1">D-isomer specific 2-hydroxyacid dehydrogenase NAD-binding domain-containing protein</fullName>
    </recommendedName>
</protein>
<reference evidence="2" key="1">
    <citation type="submission" date="2019-12" db="EMBL/GenBank/DDBJ databases">
        <authorList>
            <person name="zhang j."/>
            <person name="sun C.M."/>
        </authorList>
    </citation>
    <scope>NUCLEOTIDE SEQUENCE</scope>
    <source>
        <strain evidence="2">NS-1</strain>
    </source>
</reference>
<dbReference type="Gene3D" id="3.40.50.720">
    <property type="entry name" value="NAD(P)-binding Rossmann-like Domain"/>
    <property type="match status" value="1"/>
</dbReference>
<dbReference type="KEGG" id="ifn:GM661_07180"/>
<proteinExistence type="predicted"/>
<sequence>MKNIKEGLREYLTERSIKNENILADALNNQEIAGAGIDVFEMEPPIPGEHSLLNSKRWLG</sequence>
<dbReference type="GO" id="GO:0051287">
    <property type="term" value="F:NAD binding"/>
    <property type="evidence" value="ECO:0007669"/>
    <property type="project" value="InterPro"/>
</dbReference>
<dbReference type="InterPro" id="IPR036291">
    <property type="entry name" value="NAD(P)-bd_dom_sf"/>
</dbReference>
<feature type="domain" description="D-isomer specific 2-hydroxyacid dehydrogenase NAD-binding" evidence="1">
    <location>
        <begin position="18"/>
        <end position="56"/>
    </location>
</feature>